<keyword evidence="7" id="KW-0067">ATP-binding</keyword>
<evidence type="ECO:0000313" key="13">
    <source>
        <dbReference type="Proteomes" id="UP001642360"/>
    </source>
</evidence>
<organism evidence="12 13">
    <name type="scientific">Ilex paraguariensis</name>
    <name type="common">yerba mate</name>
    <dbReference type="NCBI Taxonomy" id="185542"/>
    <lineage>
        <taxon>Eukaryota</taxon>
        <taxon>Viridiplantae</taxon>
        <taxon>Streptophyta</taxon>
        <taxon>Embryophyta</taxon>
        <taxon>Tracheophyta</taxon>
        <taxon>Spermatophyta</taxon>
        <taxon>Magnoliopsida</taxon>
        <taxon>eudicotyledons</taxon>
        <taxon>Gunneridae</taxon>
        <taxon>Pentapetalae</taxon>
        <taxon>asterids</taxon>
        <taxon>campanulids</taxon>
        <taxon>Aquifoliales</taxon>
        <taxon>Aquifoliaceae</taxon>
        <taxon>Ilex</taxon>
    </lineage>
</organism>
<dbReference type="GO" id="GO:0009651">
    <property type="term" value="P:response to salt stress"/>
    <property type="evidence" value="ECO:0007669"/>
    <property type="project" value="UniProtKB-ARBA"/>
</dbReference>
<dbReference type="EMBL" id="CAUOFW020008647">
    <property type="protein sequence ID" value="CAK9183473.1"/>
    <property type="molecule type" value="Genomic_DNA"/>
</dbReference>
<keyword evidence="4" id="KW-0597">Phosphoprotein</keyword>
<feature type="domain" description="ABC transporter" evidence="11">
    <location>
        <begin position="33"/>
        <end position="277"/>
    </location>
</feature>
<dbReference type="Pfam" id="PF00005">
    <property type="entry name" value="ABC_tran"/>
    <property type="match status" value="1"/>
</dbReference>
<keyword evidence="9 10" id="KW-0472">Membrane</keyword>
<evidence type="ECO:0000259" key="11">
    <source>
        <dbReference type="PROSITE" id="PS50893"/>
    </source>
</evidence>
<feature type="transmembrane region" description="Helical" evidence="10">
    <location>
        <begin position="462"/>
        <end position="486"/>
    </location>
</feature>
<dbReference type="InterPro" id="IPR013525">
    <property type="entry name" value="ABC2_TM"/>
</dbReference>
<dbReference type="PANTHER" id="PTHR48042">
    <property type="entry name" value="ABC TRANSPORTER G FAMILY MEMBER 11"/>
    <property type="match status" value="1"/>
</dbReference>
<evidence type="ECO:0000256" key="1">
    <source>
        <dbReference type="ARBA" id="ARBA00004141"/>
    </source>
</evidence>
<dbReference type="CDD" id="cd03213">
    <property type="entry name" value="ABCG_EPDR"/>
    <property type="match status" value="1"/>
</dbReference>
<dbReference type="GO" id="GO:0016020">
    <property type="term" value="C:membrane"/>
    <property type="evidence" value="ECO:0007669"/>
    <property type="project" value="UniProtKB-SubCell"/>
</dbReference>
<dbReference type="InterPro" id="IPR003593">
    <property type="entry name" value="AAA+_ATPase"/>
</dbReference>
<feature type="transmembrane region" description="Helical" evidence="10">
    <location>
        <begin position="526"/>
        <end position="550"/>
    </location>
</feature>
<evidence type="ECO:0000256" key="7">
    <source>
        <dbReference type="ARBA" id="ARBA00022840"/>
    </source>
</evidence>
<keyword evidence="3" id="KW-0813">Transport</keyword>
<evidence type="ECO:0000256" key="4">
    <source>
        <dbReference type="ARBA" id="ARBA00022553"/>
    </source>
</evidence>
<dbReference type="InterPro" id="IPR003439">
    <property type="entry name" value="ABC_transporter-like_ATP-bd"/>
</dbReference>
<feature type="transmembrane region" description="Helical" evidence="10">
    <location>
        <begin position="421"/>
        <end position="442"/>
    </location>
</feature>
<dbReference type="AlphaFoldDB" id="A0ABC8UR16"/>
<dbReference type="Proteomes" id="UP001642360">
    <property type="component" value="Unassembled WGS sequence"/>
</dbReference>
<accession>A0ABC8UR16</accession>
<dbReference type="InterPro" id="IPR017871">
    <property type="entry name" value="ABC_transporter-like_CS"/>
</dbReference>
<evidence type="ECO:0000256" key="2">
    <source>
        <dbReference type="ARBA" id="ARBA00005814"/>
    </source>
</evidence>
<comment type="subcellular location">
    <subcellularLocation>
        <location evidence="1">Membrane</location>
        <topology evidence="1">Multi-pass membrane protein</topology>
    </subcellularLocation>
</comment>
<evidence type="ECO:0000256" key="8">
    <source>
        <dbReference type="ARBA" id="ARBA00022989"/>
    </source>
</evidence>
<dbReference type="GO" id="GO:0005524">
    <property type="term" value="F:ATP binding"/>
    <property type="evidence" value="ECO:0007669"/>
    <property type="project" value="UniProtKB-KW"/>
</dbReference>
<feature type="transmembrane region" description="Helical" evidence="10">
    <location>
        <begin position="388"/>
        <end position="409"/>
    </location>
</feature>
<reference evidence="12 13" key="1">
    <citation type="submission" date="2024-02" db="EMBL/GenBank/DDBJ databases">
        <authorList>
            <person name="Vignale AGUSTIN F."/>
            <person name="Sosa J E."/>
            <person name="Modenutti C."/>
        </authorList>
    </citation>
    <scope>NUCLEOTIDE SEQUENCE [LARGE SCALE GENOMIC DNA]</scope>
</reference>
<evidence type="ECO:0000256" key="3">
    <source>
        <dbReference type="ARBA" id="ARBA00022448"/>
    </source>
</evidence>
<keyword evidence="13" id="KW-1185">Reference proteome</keyword>
<dbReference type="InterPro" id="IPR052215">
    <property type="entry name" value="Plant_ABCG"/>
</dbReference>
<dbReference type="Gene3D" id="3.40.50.300">
    <property type="entry name" value="P-loop containing nucleotide triphosphate hydrolases"/>
    <property type="match status" value="1"/>
</dbReference>
<name>A0ABC8UR16_9AQUA</name>
<keyword evidence="6" id="KW-0547">Nucleotide-binding</keyword>
<feature type="transmembrane region" description="Helical" evidence="10">
    <location>
        <begin position="614"/>
        <end position="635"/>
    </location>
</feature>
<protein>
    <recommendedName>
        <fullName evidence="11">ABC transporter domain-containing protein</fullName>
    </recommendedName>
</protein>
<dbReference type="SUPFAM" id="SSF52540">
    <property type="entry name" value="P-loop containing nucleoside triphosphate hydrolases"/>
    <property type="match status" value="1"/>
</dbReference>
<evidence type="ECO:0000256" key="9">
    <source>
        <dbReference type="ARBA" id="ARBA00023136"/>
    </source>
</evidence>
<dbReference type="PROSITE" id="PS50893">
    <property type="entry name" value="ABC_TRANSPORTER_2"/>
    <property type="match status" value="1"/>
</dbReference>
<gene>
    <name evidence="12" type="ORF">ILEXP_LOCUS53738</name>
</gene>
<sequence>MEIEVAIGGGPGGGADPERGVVSNGGGDGVAYLVWEDLTVMLPNFGNGPTRRLLNGLSGFAQPGRIMAIMGPSGSGKSTLLDSLAGRLSGNVIMSGNVLINGRKRRLDYGGVAYVTQEDVLLGTLTVKETITYSAQLRLPATMTKDEVIGIVEGTIIEMGLQDCSDRLIGNWHLRGISGGEKKRLSIALEVLTRPRLLFLDEPTSGLDSASAFFVVQSLRNVAYDGRTIISSIHQPSSEVFALFDDLVLLSGGQNVYFGEAKMAVEFFAEAGFPCPSRRNPSDHFLRCINSDFDDVNATLMGSQKILDIQKPTSPLENLVTAEIKAMLVDKYKISEYATSARARIREISSAEGLGLEPKCGSQAGWCKQLLTLTRRSFVNMSRDIGYYWLRIIVYIAVSICVGSVFLDVGTNYTSIYARGACGGFVSGFMTFMSIGGFPSFIEEMKIFYRERLNGHYGVGVFILSNFLSSFPFLALMSLSSATITYNMVKFRPGFSHFLYSFLDLLSCIAAIESCMMVVASLVPNFLMGLITGAGIIGIMMMTSGFFRLLPDLPKPVWQYPLSYINYMAWGLQGAYKNDMIGLEFDPLQPGDPKLKGEVIIRTMLGMSVHHSKWWDLAAVVAILISYRVLFFTILKFKERASPMFRTLYAKRTLQHLKKRPSFRKPPSFPSKRHQIIHSLSSQVGLNSPIH</sequence>
<comment type="caution">
    <text evidence="12">The sequence shown here is derived from an EMBL/GenBank/DDBJ whole genome shotgun (WGS) entry which is preliminary data.</text>
</comment>
<evidence type="ECO:0000256" key="6">
    <source>
        <dbReference type="ARBA" id="ARBA00022741"/>
    </source>
</evidence>
<evidence type="ECO:0000256" key="10">
    <source>
        <dbReference type="SAM" id="Phobius"/>
    </source>
</evidence>
<comment type="similarity">
    <text evidence="2">Belongs to the ABC transporter superfamily. ABCG family. Eye pigment precursor importer (TC 3.A.1.204) subfamily.</text>
</comment>
<dbReference type="Pfam" id="PF19055">
    <property type="entry name" value="ABC2_membrane_7"/>
    <property type="match status" value="1"/>
</dbReference>
<keyword evidence="5 10" id="KW-0812">Transmembrane</keyword>
<dbReference type="InterPro" id="IPR027417">
    <property type="entry name" value="P-loop_NTPase"/>
</dbReference>
<dbReference type="FunFam" id="3.40.50.300:FF:000504">
    <property type="entry name" value="ABC transporter G family member 11"/>
    <property type="match status" value="1"/>
</dbReference>
<evidence type="ECO:0000313" key="12">
    <source>
        <dbReference type="EMBL" id="CAK9183473.1"/>
    </source>
</evidence>
<dbReference type="PANTHER" id="PTHR48042:SF15">
    <property type="entry name" value="ABC TRANSPORTER G FAMILY MEMBER 13"/>
    <property type="match status" value="1"/>
</dbReference>
<dbReference type="Pfam" id="PF01061">
    <property type="entry name" value="ABC2_membrane"/>
    <property type="match status" value="1"/>
</dbReference>
<proteinExistence type="inferred from homology"/>
<dbReference type="SMART" id="SM00382">
    <property type="entry name" value="AAA"/>
    <property type="match status" value="1"/>
</dbReference>
<dbReference type="InterPro" id="IPR043926">
    <property type="entry name" value="ABCG_dom"/>
</dbReference>
<evidence type="ECO:0000256" key="5">
    <source>
        <dbReference type="ARBA" id="ARBA00022692"/>
    </source>
</evidence>
<dbReference type="PROSITE" id="PS00211">
    <property type="entry name" value="ABC_TRANSPORTER_1"/>
    <property type="match status" value="1"/>
</dbReference>
<keyword evidence="8 10" id="KW-1133">Transmembrane helix</keyword>